<dbReference type="RefSeq" id="WP_165357648.1">
    <property type="nucleotide sequence ID" value="NZ_JUIW01000002.1"/>
</dbReference>
<proteinExistence type="predicted"/>
<comment type="caution">
    <text evidence="2">The sequence shown here is derived from an EMBL/GenBank/DDBJ whole genome shotgun (WGS) entry which is preliminary data.</text>
</comment>
<protein>
    <submittedName>
        <fullName evidence="2">Uncharacterized protein</fullName>
    </submittedName>
</protein>
<keyword evidence="1" id="KW-0812">Transmembrane</keyword>
<dbReference type="AlphaFoldDB" id="A0A444WGJ6"/>
<evidence type="ECO:0000313" key="2">
    <source>
        <dbReference type="EMBL" id="RYJ44915.1"/>
    </source>
</evidence>
<keyword evidence="1" id="KW-0472">Membrane</keyword>
<reference evidence="2 3" key="1">
    <citation type="submission" date="2014-12" db="EMBL/GenBank/DDBJ databases">
        <title>Genome sequence of Flavobacterium beibuense RSKm HC5.</title>
        <authorList>
            <person name="Kim J.F."/>
            <person name="Song J.Y."/>
            <person name="Kwak M.-J."/>
            <person name="Lee S.-W."/>
        </authorList>
    </citation>
    <scope>NUCLEOTIDE SEQUENCE [LARGE SCALE GENOMIC DNA]</scope>
    <source>
        <strain evidence="2 3">RSKm HC5</strain>
    </source>
</reference>
<feature type="transmembrane region" description="Helical" evidence="1">
    <location>
        <begin position="30"/>
        <end position="51"/>
    </location>
</feature>
<organism evidence="2 3">
    <name type="scientific">Flavobacterium beibuense</name>
    <dbReference type="NCBI Taxonomy" id="657326"/>
    <lineage>
        <taxon>Bacteria</taxon>
        <taxon>Pseudomonadati</taxon>
        <taxon>Bacteroidota</taxon>
        <taxon>Flavobacteriia</taxon>
        <taxon>Flavobacteriales</taxon>
        <taxon>Flavobacteriaceae</taxon>
        <taxon>Flavobacterium</taxon>
    </lineage>
</organism>
<accession>A0A444WGJ6</accession>
<gene>
    <name evidence="2" type="ORF">NU09_0549</name>
</gene>
<evidence type="ECO:0000256" key="1">
    <source>
        <dbReference type="SAM" id="Phobius"/>
    </source>
</evidence>
<keyword evidence="1" id="KW-1133">Transmembrane helix</keyword>
<dbReference type="Proteomes" id="UP000289775">
    <property type="component" value="Unassembled WGS sequence"/>
</dbReference>
<sequence length="58" mass="6689">MKKLFYVTGFFAFFLIGNGILFKIMHWPSASIQLCMGVLLLNLGYLPAYFYNKYKANA</sequence>
<keyword evidence="3" id="KW-1185">Reference proteome</keyword>
<dbReference type="EMBL" id="JUIW01000002">
    <property type="protein sequence ID" value="RYJ44915.1"/>
    <property type="molecule type" value="Genomic_DNA"/>
</dbReference>
<name>A0A444WGJ6_9FLAO</name>
<feature type="transmembrane region" description="Helical" evidence="1">
    <location>
        <begin position="5"/>
        <end position="24"/>
    </location>
</feature>
<evidence type="ECO:0000313" key="3">
    <source>
        <dbReference type="Proteomes" id="UP000289775"/>
    </source>
</evidence>